<feature type="coiled-coil region" evidence="1">
    <location>
        <begin position="366"/>
        <end position="418"/>
    </location>
</feature>
<evidence type="ECO:0000256" key="1">
    <source>
        <dbReference type="SAM" id="Coils"/>
    </source>
</evidence>
<reference evidence="2" key="1">
    <citation type="journal article" date="2013" name="BMC Microbiol.">
        <title>Characterization of Halomonas sp. ZM3 isolated from the Zelazny Most post-flotation waste reservoir, with a special focus on its mobile DNA.</title>
        <authorList>
            <person name="Dziewit L."/>
            <person name="Pyzik A."/>
            <person name="Matlakowska R."/>
            <person name="Baj J."/>
            <person name="Szuplewska M."/>
            <person name="Bartosik D."/>
        </authorList>
    </citation>
    <scope>NUCLEOTIDE SEQUENCE</scope>
    <source>
        <strain evidence="2">ZM3</strain>
        <plasmid evidence="2">pZM3H1</plasmid>
    </source>
</reference>
<geneLocation type="plasmid" evidence="2">
    <name>pZM3H1</name>
</geneLocation>
<gene>
    <name evidence="2" type="primary">repA</name>
</gene>
<keyword evidence="1" id="KW-0175">Coiled coil</keyword>
<name>K7TFE6_9GAMM</name>
<dbReference type="SUPFAM" id="SSF56747">
    <property type="entry name" value="Prim-pol domain"/>
    <property type="match status" value="1"/>
</dbReference>
<dbReference type="EMBL" id="JX569338">
    <property type="protein sequence ID" value="AFW03485.1"/>
    <property type="molecule type" value="Genomic_DNA"/>
</dbReference>
<evidence type="ECO:0000313" key="2">
    <source>
        <dbReference type="EMBL" id="AFW03485.1"/>
    </source>
</evidence>
<dbReference type="RefSeq" id="WP_015077948.1">
    <property type="nucleotide sequence ID" value="NC_019426.1"/>
</dbReference>
<protein>
    <submittedName>
        <fullName evidence="2">Replication initiation protein</fullName>
    </submittedName>
</protein>
<dbReference type="AlphaFoldDB" id="K7TFE6"/>
<organism evidence="2">
    <name type="scientific">Halomonas sp. ZM3</name>
    <dbReference type="NCBI Taxonomy" id="1250400"/>
    <lineage>
        <taxon>Bacteria</taxon>
        <taxon>Pseudomonadati</taxon>
        <taxon>Pseudomonadota</taxon>
        <taxon>Gammaproteobacteria</taxon>
        <taxon>Oceanospirillales</taxon>
        <taxon>Halomonadaceae</taxon>
        <taxon>Halomonas</taxon>
    </lineage>
</organism>
<sequence length="444" mass="50676">MSASNPVPAQLDLISEPKNYHDSERWGWFSVLARQSADGGRLRQSSYRLNQLPSVIQAAPRDRDCYISQGEFSAPNRRVVNLARIGLLFLDIDPGQATHLDGDQWAMRCLMACKDEGIPAPSLIVFSGRGVHLKWLLSTPVPRQALMRWNLAQRNLVERFEHLGADAGAKDASRVLRLEGTRNSKSGEVCRVVWEDRGTDGDLARYGFDELFDELVDMPREALRETIKQREASRGLRVIKGGLHGLRKLSQRTLAWDRLEDLRTLAKMRAHSIEGQRMLFLHWSINFLALAEPIKASHLHYEARTLAAEIAPGWSYRDCDLSTQFAKAKAHARGEKVEFNGQMYSPLYTPRNATLIDTFQITDDEQLQLKTIISKAEAKRRDAERKREYRRKAGALDRGEYLSQAEQRREEAQRLRNEGFSYRKIATAMETSVSQVQRMLTNNQ</sequence>
<proteinExistence type="predicted"/>
<keyword evidence="2" id="KW-0614">Plasmid</keyword>
<accession>K7TFE6</accession>